<dbReference type="InterPro" id="IPR006118">
    <property type="entry name" value="Recombinase_CS"/>
</dbReference>
<dbReference type="PROSITE" id="PS51736">
    <property type="entry name" value="RECOMBINASES_3"/>
    <property type="match status" value="1"/>
</dbReference>
<keyword evidence="2" id="KW-0238">DNA-binding</keyword>
<gene>
    <name evidence="10" type="ORF">I0K15_02965</name>
</gene>
<dbReference type="KEGG" id="poz:I0K15_02965"/>
<dbReference type="SUPFAM" id="SSF53041">
    <property type="entry name" value="Resolvase-like"/>
    <property type="match status" value="1"/>
</dbReference>
<dbReference type="PANTHER" id="PTHR30461:SF23">
    <property type="entry name" value="DNA RECOMBINASE-RELATED"/>
    <property type="match status" value="1"/>
</dbReference>
<evidence type="ECO:0000256" key="7">
    <source>
        <dbReference type="SAM" id="MobiDB-lite"/>
    </source>
</evidence>
<proteinExistence type="predicted"/>
<dbReference type="PROSITE" id="PS00397">
    <property type="entry name" value="RECOMBINASES_1"/>
    <property type="match status" value="1"/>
</dbReference>
<reference evidence="10 11" key="1">
    <citation type="submission" date="2020-11" db="EMBL/GenBank/DDBJ databases">
        <title>Description of Pontivivens ytuae sp. nov. isolated from deep sea sediment of Mariana Trench.</title>
        <authorList>
            <person name="Wang Z."/>
            <person name="Sun Q.-L."/>
            <person name="Xu X.-D."/>
            <person name="Tang Y.-Z."/>
            <person name="Zhang J."/>
        </authorList>
    </citation>
    <scope>NUCLEOTIDE SEQUENCE [LARGE SCALE GENOMIC DNA]</scope>
    <source>
        <strain evidence="10 11">MT2928</strain>
    </source>
</reference>
<feature type="domain" description="Recombinase" evidence="9">
    <location>
        <begin position="172"/>
        <end position="288"/>
    </location>
</feature>
<dbReference type="CDD" id="cd00338">
    <property type="entry name" value="Ser_Recombinase"/>
    <property type="match status" value="1"/>
</dbReference>
<evidence type="ECO:0000256" key="3">
    <source>
        <dbReference type="ARBA" id="ARBA00023172"/>
    </source>
</evidence>
<keyword evidence="3" id="KW-0233">DNA recombination</keyword>
<dbReference type="InterPro" id="IPR025827">
    <property type="entry name" value="Zn_ribbon_recom_dom"/>
</dbReference>
<dbReference type="InterPro" id="IPR038109">
    <property type="entry name" value="DNA_bind_recomb_sf"/>
</dbReference>
<dbReference type="GO" id="GO:0000150">
    <property type="term" value="F:DNA strand exchange activity"/>
    <property type="evidence" value="ECO:0007669"/>
    <property type="project" value="InterPro"/>
</dbReference>
<evidence type="ECO:0000313" key="10">
    <source>
        <dbReference type="EMBL" id="QPH56086.1"/>
    </source>
</evidence>
<evidence type="ECO:0000313" key="11">
    <source>
        <dbReference type="Proteomes" id="UP000594800"/>
    </source>
</evidence>
<feature type="active site" description="O-(5'-phospho-DNA)-serine intermediate" evidence="4 5">
    <location>
        <position position="24"/>
    </location>
</feature>
<keyword evidence="11" id="KW-1185">Reference proteome</keyword>
<dbReference type="InterPro" id="IPR011109">
    <property type="entry name" value="DNA_bind_recombinase_dom"/>
</dbReference>
<dbReference type="Gene3D" id="3.40.50.1390">
    <property type="entry name" value="Resolvase, N-terminal catalytic domain"/>
    <property type="match status" value="1"/>
</dbReference>
<evidence type="ECO:0000256" key="6">
    <source>
        <dbReference type="SAM" id="Coils"/>
    </source>
</evidence>
<dbReference type="Proteomes" id="UP000594800">
    <property type="component" value="Chromosome"/>
</dbReference>
<dbReference type="GO" id="GO:0003677">
    <property type="term" value="F:DNA binding"/>
    <property type="evidence" value="ECO:0007669"/>
    <property type="project" value="UniProtKB-KW"/>
</dbReference>
<evidence type="ECO:0000259" key="9">
    <source>
        <dbReference type="PROSITE" id="PS51737"/>
    </source>
</evidence>
<dbReference type="InterPro" id="IPR050639">
    <property type="entry name" value="SSR_resolvase"/>
</dbReference>
<keyword evidence="1" id="KW-0229">DNA integration</keyword>
<evidence type="ECO:0000256" key="5">
    <source>
        <dbReference type="PROSITE-ProRule" id="PRU10137"/>
    </source>
</evidence>
<sequence length="533" mass="60637">MKEMTTNPKTKDPGQAAIIYCRVSTTRQKLEGGGLDSQEHRCRQYAQDRGYTVEAVFPDDTSGGGDFMKRPGMVALLAFLDAQKDRSFVVIFDDPKRFARDTEFHIKLRREFAERRATIECLNFNFEDTPEGRFIETIIAAQGQLEREQNKRQVIQKMKARVEKGYSVFHPPIGYRYQRDRIHGKILVRDEPVASIVAEALEGFADGRFRSQAEVKRFLESKPAFPKGKTTGEVTLTKILEMLQRPTYAGYVEAPKWGVSLRRGHHEPLISLDMHERIQEILKGKARGPTRADTHEDFPLRGFVLCNECGEPMTACWSKGRSKHYAYYLCDTRDCSQKRKSIPRAKIEDGARDILRAMQPSPGLFNTARAMFRDAWELHLAEGRETQKRLEDELKATQAKLDSVLDLIVEAGNASTVAAFEQKIEKLEREKNVLTEKIQSAQPARGRLNEFIEPLLGFLLNPWNIYKNGGLHLKRVVLKLAFAQPLRYDRNEGYRTAEISFPFKVLDGALNHSRHSESGLVGGDGLEPPTHSV</sequence>
<dbReference type="EMBL" id="CP064942">
    <property type="protein sequence ID" value="QPH56086.1"/>
    <property type="molecule type" value="Genomic_DNA"/>
</dbReference>
<dbReference type="Pfam" id="PF00239">
    <property type="entry name" value="Resolvase"/>
    <property type="match status" value="1"/>
</dbReference>
<evidence type="ECO:0000256" key="1">
    <source>
        <dbReference type="ARBA" id="ARBA00022908"/>
    </source>
</evidence>
<dbReference type="AlphaFoldDB" id="A0A7S9LVH6"/>
<feature type="region of interest" description="Disordered" evidence="7">
    <location>
        <begin position="514"/>
        <end position="533"/>
    </location>
</feature>
<feature type="coiled-coil region" evidence="6">
    <location>
        <begin position="380"/>
        <end position="444"/>
    </location>
</feature>
<evidence type="ECO:0000259" key="8">
    <source>
        <dbReference type="PROSITE" id="PS51736"/>
    </source>
</evidence>
<protein>
    <submittedName>
        <fullName evidence="10">Recombinase family protein</fullName>
    </submittedName>
</protein>
<dbReference type="SMART" id="SM00857">
    <property type="entry name" value="Resolvase"/>
    <property type="match status" value="1"/>
</dbReference>
<name>A0A7S9LVH6_9RHOB</name>
<evidence type="ECO:0000256" key="4">
    <source>
        <dbReference type="PIRSR" id="PIRSR606118-50"/>
    </source>
</evidence>
<dbReference type="InterPro" id="IPR036162">
    <property type="entry name" value="Resolvase-like_N_sf"/>
</dbReference>
<feature type="domain" description="Resolvase/invertase-type recombinase catalytic" evidence="8">
    <location>
        <begin position="16"/>
        <end position="165"/>
    </location>
</feature>
<dbReference type="InterPro" id="IPR006119">
    <property type="entry name" value="Resolv_N"/>
</dbReference>
<dbReference type="GO" id="GO:0015074">
    <property type="term" value="P:DNA integration"/>
    <property type="evidence" value="ECO:0007669"/>
    <property type="project" value="UniProtKB-KW"/>
</dbReference>
<dbReference type="Pfam" id="PF07508">
    <property type="entry name" value="Recombinase"/>
    <property type="match status" value="1"/>
</dbReference>
<evidence type="ECO:0000256" key="2">
    <source>
        <dbReference type="ARBA" id="ARBA00023125"/>
    </source>
</evidence>
<keyword evidence="6" id="KW-0175">Coiled coil</keyword>
<dbReference type="Pfam" id="PF13408">
    <property type="entry name" value="Zn_ribbon_recom"/>
    <property type="match status" value="1"/>
</dbReference>
<dbReference type="PANTHER" id="PTHR30461">
    <property type="entry name" value="DNA-INVERTASE FROM LAMBDOID PROPHAGE"/>
    <property type="match status" value="1"/>
</dbReference>
<dbReference type="PROSITE" id="PS51737">
    <property type="entry name" value="RECOMBINASE_DNA_BIND"/>
    <property type="match status" value="1"/>
</dbReference>
<organism evidence="10 11">
    <name type="scientific">Pontivivens ytuae</name>
    <dbReference type="NCBI Taxonomy" id="2789856"/>
    <lineage>
        <taxon>Bacteria</taxon>
        <taxon>Pseudomonadati</taxon>
        <taxon>Pseudomonadota</taxon>
        <taxon>Alphaproteobacteria</taxon>
        <taxon>Rhodobacterales</taxon>
        <taxon>Paracoccaceae</taxon>
        <taxon>Pontivivens</taxon>
    </lineage>
</organism>
<dbReference type="Gene3D" id="3.90.1750.20">
    <property type="entry name" value="Putative Large Serine Recombinase, Chain B, Domain 2"/>
    <property type="match status" value="1"/>
</dbReference>
<accession>A0A7S9LVH6</accession>